<evidence type="ECO:0000256" key="1">
    <source>
        <dbReference type="SAM" id="MobiDB-lite"/>
    </source>
</evidence>
<reference evidence="2 3" key="1">
    <citation type="journal article" date="2024" name="bioRxiv">
        <title>A reference genome for Trichogramma kaykai: A tiny desert-dwelling parasitoid wasp with competing sex-ratio distorters.</title>
        <authorList>
            <person name="Culotta J."/>
            <person name="Lindsey A.R."/>
        </authorList>
    </citation>
    <scope>NUCLEOTIDE SEQUENCE [LARGE SCALE GENOMIC DNA]</scope>
    <source>
        <strain evidence="2 3">KSX58</strain>
    </source>
</reference>
<feature type="compositionally biased region" description="Polar residues" evidence="1">
    <location>
        <begin position="11"/>
        <end position="34"/>
    </location>
</feature>
<feature type="compositionally biased region" description="Basic and acidic residues" evidence="1">
    <location>
        <begin position="1"/>
        <end position="10"/>
    </location>
</feature>
<proteinExistence type="predicted"/>
<comment type="caution">
    <text evidence="2">The sequence shown here is derived from an EMBL/GenBank/DDBJ whole genome shotgun (WGS) entry which is preliminary data.</text>
</comment>
<gene>
    <name evidence="2" type="ORF">TKK_009891</name>
</gene>
<protein>
    <submittedName>
        <fullName evidence="2">Uncharacterized protein</fullName>
    </submittedName>
</protein>
<name>A0ABD2WTW6_9HYME</name>
<evidence type="ECO:0000313" key="2">
    <source>
        <dbReference type="EMBL" id="KAL3396018.1"/>
    </source>
</evidence>
<dbReference type="EMBL" id="JBJJXI010000074">
    <property type="protein sequence ID" value="KAL3396018.1"/>
    <property type="molecule type" value="Genomic_DNA"/>
</dbReference>
<evidence type="ECO:0000313" key="3">
    <source>
        <dbReference type="Proteomes" id="UP001627154"/>
    </source>
</evidence>
<feature type="region of interest" description="Disordered" evidence="1">
    <location>
        <begin position="1"/>
        <end position="145"/>
    </location>
</feature>
<feature type="compositionally biased region" description="Low complexity" evidence="1">
    <location>
        <begin position="67"/>
        <end position="82"/>
    </location>
</feature>
<feature type="compositionally biased region" description="Basic and acidic residues" evidence="1">
    <location>
        <begin position="86"/>
        <end position="96"/>
    </location>
</feature>
<keyword evidence="3" id="KW-1185">Reference proteome</keyword>
<accession>A0ABD2WTW6</accession>
<dbReference type="Proteomes" id="UP001627154">
    <property type="component" value="Unassembled WGS sequence"/>
</dbReference>
<dbReference type="AlphaFoldDB" id="A0ABD2WTW6"/>
<feature type="compositionally biased region" description="Basic and acidic residues" evidence="1">
    <location>
        <begin position="110"/>
        <end position="120"/>
    </location>
</feature>
<organism evidence="2 3">
    <name type="scientific">Trichogramma kaykai</name>
    <dbReference type="NCBI Taxonomy" id="54128"/>
    <lineage>
        <taxon>Eukaryota</taxon>
        <taxon>Metazoa</taxon>
        <taxon>Ecdysozoa</taxon>
        <taxon>Arthropoda</taxon>
        <taxon>Hexapoda</taxon>
        <taxon>Insecta</taxon>
        <taxon>Pterygota</taxon>
        <taxon>Neoptera</taxon>
        <taxon>Endopterygota</taxon>
        <taxon>Hymenoptera</taxon>
        <taxon>Apocrita</taxon>
        <taxon>Proctotrupomorpha</taxon>
        <taxon>Chalcidoidea</taxon>
        <taxon>Trichogrammatidae</taxon>
        <taxon>Trichogramma</taxon>
    </lineage>
</organism>
<sequence length="208" mass="23653">MAPSDRKKSLDQINSNKRQEGAQSNNAAPSNDDQPQPLDPPTAERDQEDIPSGRISHVISLMTLRRNSNPNIPAAIPSPSASRFQPADEPKRRFERAVNMPSTRFQPAPESRDSQQKDRANMTLDTQPPQPDSSESPPQHTPFYPSWLPRHPDDLWCEFSVTMFNDNDGLYLDEDVDSDDYYDYCEFMIEDFTSELKSKYGKTSDPSE</sequence>